<comment type="caution">
    <text evidence="4">The sequence shown here is derived from an EMBL/GenBank/DDBJ whole genome shotgun (WGS) entry which is preliminary data.</text>
</comment>
<name>A0ABW2AVM8_9MICO</name>
<keyword evidence="1 4" id="KW-0378">Hydrolase</keyword>
<evidence type="ECO:0000313" key="4">
    <source>
        <dbReference type="EMBL" id="MFC6715018.1"/>
    </source>
</evidence>
<dbReference type="Gene3D" id="3.90.245.10">
    <property type="entry name" value="Ribonucleoside hydrolase-like"/>
    <property type="match status" value="1"/>
</dbReference>
<dbReference type="InterPro" id="IPR036452">
    <property type="entry name" value="Ribo_hydro-like"/>
</dbReference>
<gene>
    <name evidence="4" type="ORF">ACFQBT_14885</name>
</gene>
<organism evidence="4 5">
    <name type="scientific">Branchiibius cervicis</name>
    <dbReference type="NCBI Taxonomy" id="908252"/>
    <lineage>
        <taxon>Bacteria</taxon>
        <taxon>Bacillati</taxon>
        <taxon>Actinomycetota</taxon>
        <taxon>Actinomycetes</taxon>
        <taxon>Micrococcales</taxon>
        <taxon>Dermacoccaceae</taxon>
        <taxon>Branchiibius</taxon>
    </lineage>
</organism>
<feature type="domain" description="Inosine/uridine-preferring nucleoside hydrolase" evidence="3">
    <location>
        <begin position="16"/>
        <end position="277"/>
    </location>
</feature>
<proteinExistence type="predicted"/>
<dbReference type="GO" id="GO:0016787">
    <property type="term" value="F:hydrolase activity"/>
    <property type="evidence" value="ECO:0007669"/>
    <property type="project" value="UniProtKB-KW"/>
</dbReference>
<dbReference type="SUPFAM" id="SSF53590">
    <property type="entry name" value="Nucleoside hydrolase"/>
    <property type="match status" value="1"/>
</dbReference>
<dbReference type="InterPro" id="IPR023186">
    <property type="entry name" value="IUNH"/>
</dbReference>
<evidence type="ECO:0000313" key="5">
    <source>
        <dbReference type="Proteomes" id="UP001596356"/>
    </source>
</evidence>
<dbReference type="Proteomes" id="UP001596356">
    <property type="component" value="Unassembled WGS sequence"/>
</dbReference>
<evidence type="ECO:0000259" key="3">
    <source>
        <dbReference type="Pfam" id="PF01156"/>
    </source>
</evidence>
<dbReference type="RefSeq" id="WP_377823819.1">
    <property type="nucleotide sequence ID" value="NZ_JBHSWJ010000002.1"/>
</dbReference>
<keyword evidence="5" id="KW-1185">Reference proteome</keyword>
<reference evidence="5" key="1">
    <citation type="journal article" date="2019" name="Int. J. Syst. Evol. Microbiol.">
        <title>The Global Catalogue of Microorganisms (GCM) 10K type strain sequencing project: providing services to taxonomists for standard genome sequencing and annotation.</title>
        <authorList>
            <consortium name="The Broad Institute Genomics Platform"/>
            <consortium name="The Broad Institute Genome Sequencing Center for Infectious Disease"/>
            <person name="Wu L."/>
            <person name="Ma J."/>
        </authorList>
    </citation>
    <scope>NUCLEOTIDE SEQUENCE [LARGE SCALE GENOMIC DNA]</scope>
    <source>
        <strain evidence="5">NBRC 106593</strain>
    </source>
</reference>
<dbReference type="Pfam" id="PF01156">
    <property type="entry name" value="IU_nuc_hydro"/>
    <property type="match status" value="1"/>
</dbReference>
<evidence type="ECO:0000256" key="2">
    <source>
        <dbReference type="ARBA" id="ARBA00023295"/>
    </source>
</evidence>
<evidence type="ECO:0000256" key="1">
    <source>
        <dbReference type="ARBA" id="ARBA00022801"/>
    </source>
</evidence>
<sequence>MGSERRKGDRLLSVPLVIDTDLGSDPDDELALALVWGSSEFDLRQLIVSYGDVRLRASIAQRMAALTGRSLRVAVGKDLPLSGAPVWWAGHEGSAYGDLVPPTDLVPVDLGLAGGGVLLAIAPLSTIATEFAASPALPAALARLVVMGGDFRAHAAPEHNIVSDVEAARAVFDADATTLVVGLDITRQVRLYADALRLVAGAGPLGAVLGREINDWLARWDEDYEVPHDPVAALAYLEPDLFEFSRPGRVVVSSDGSTRFAPGEGRTKIVTAVNAEAAARSVTRRILLGLQCQTRDSQATDAW</sequence>
<dbReference type="PANTHER" id="PTHR12304:SF4">
    <property type="entry name" value="URIDINE NUCLEOSIDASE"/>
    <property type="match status" value="1"/>
</dbReference>
<protein>
    <submittedName>
        <fullName evidence="4">Nucleoside hydrolase</fullName>
    </submittedName>
</protein>
<accession>A0ABW2AVM8</accession>
<dbReference type="EMBL" id="JBHSWJ010000002">
    <property type="protein sequence ID" value="MFC6715018.1"/>
    <property type="molecule type" value="Genomic_DNA"/>
</dbReference>
<keyword evidence="2" id="KW-0326">Glycosidase</keyword>
<dbReference type="InterPro" id="IPR001910">
    <property type="entry name" value="Inosine/uridine_hydrolase_dom"/>
</dbReference>
<dbReference type="PANTHER" id="PTHR12304">
    <property type="entry name" value="INOSINE-URIDINE PREFERRING NUCLEOSIDE HYDROLASE"/>
    <property type="match status" value="1"/>
</dbReference>